<protein>
    <submittedName>
        <fullName evidence="2">Uncharacterized protein</fullName>
    </submittedName>
</protein>
<feature type="region of interest" description="Disordered" evidence="1">
    <location>
        <begin position="1"/>
        <end position="46"/>
    </location>
</feature>
<accession>A0A8J3VC85</accession>
<proteinExistence type="predicted"/>
<comment type="caution">
    <text evidence="2">The sequence shown here is derived from an EMBL/GenBank/DDBJ whole genome shotgun (WGS) entry which is preliminary data.</text>
</comment>
<feature type="compositionally biased region" description="Basic and acidic residues" evidence="1">
    <location>
        <begin position="17"/>
        <end position="46"/>
    </location>
</feature>
<dbReference type="Proteomes" id="UP000630097">
    <property type="component" value="Unassembled WGS sequence"/>
</dbReference>
<dbReference type="AlphaFoldDB" id="A0A8J3VC85"/>
<dbReference type="RefSeq" id="WP_203887972.1">
    <property type="nucleotide sequence ID" value="NZ_BAABHH010000038.1"/>
</dbReference>
<dbReference type="EMBL" id="BONV01000057">
    <property type="protein sequence ID" value="GIG84716.1"/>
    <property type="molecule type" value="Genomic_DNA"/>
</dbReference>
<reference evidence="2 3" key="1">
    <citation type="submission" date="2021-01" db="EMBL/GenBank/DDBJ databases">
        <title>Whole genome shotgun sequence of Planotetraspora kaengkrachanensis NBRC 104272.</title>
        <authorList>
            <person name="Komaki H."/>
            <person name="Tamura T."/>
        </authorList>
    </citation>
    <scope>NUCLEOTIDE SEQUENCE [LARGE SCALE GENOMIC DNA]</scope>
    <source>
        <strain evidence="2 3">NBRC 104272</strain>
    </source>
</reference>
<evidence type="ECO:0000313" key="2">
    <source>
        <dbReference type="EMBL" id="GIG84716.1"/>
    </source>
</evidence>
<evidence type="ECO:0000256" key="1">
    <source>
        <dbReference type="SAM" id="MobiDB-lite"/>
    </source>
</evidence>
<name>A0A8J3VC85_9ACTN</name>
<keyword evidence="3" id="KW-1185">Reference proteome</keyword>
<sequence>MSPYGWRNPFLRQAPPPRREAPPEDHPDPRDGGGRRPDTLATGGHE</sequence>
<gene>
    <name evidence="2" type="ORF">Pka01_78430</name>
</gene>
<organism evidence="2 3">
    <name type="scientific">Planotetraspora kaengkrachanensis</name>
    <dbReference type="NCBI Taxonomy" id="575193"/>
    <lineage>
        <taxon>Bacteria</taxon>
        <taxon>Bacillati</taxon>
        <taxon>Actinomycetota</taxon>
        <taxon>Actinomycetes</taxon>
        <taxon>Streptosporangiales</taxon>
        <taxon>Streptosporangiaceae</taxon>
        <taxon>Planotetraspora</taxon>
    </lineage>
</organism>
<evidence type="ECO:0000313" key="3">
    <source>
        <dbReference type="Proteomes" id="UP000630097"/>
    </source>
</evidence>